<keyword evidence="3" id="KW-1185">Reference proteome</keyword>
<dbReference type="OMA" id="PMVLVIQ"/>
<dbReference type="GO" id="GO:0004843">
    <property type="term" value="F:cysteine-type deubiquitinase activity"/>
    <property type="evidence" value="ECO:0007669"/>
    <property type="project" value="InterPro"/>
</dbReference>
<dbReference type="EMBL" id="JH767138">
    <property type="protein sequence ID" value="EQC39605.1"/>
    <property type="molecule type" value="Genomic_DNA"/>
</dbReference>
<dbReference type="STRING" id="1156394.T0QZX7"/>
<dbReference type="VEuPathDB" id="FungiDB:SDRG_03038"/>
<dbReference type="AlphaFoldDB" id="T0QZX7"/>
<dbReference type="GeneID" id="19943765"/>
<dbReference type="InterPro" id="IPR038765">
    <property type="entry name" value="Papain-like_cys_pep_sf"/>
</dbReference>
<gene>
    <name evidence="2" type="ORF">SDRG_03038</name>
</gene>
<accession>T0QZX7</accession>
<dbReference type="InterPro" id="IPR013083">
    <property type="entry name" value="Znf_RING/FYVE/PHD"/>
</dbReference>
<dbReference type="PANTHER" id="PTHR21646">
    <property type="entry name" value="UBIQUITIN CARBOXYL-TERMINAL HYDROLASE"/>
    <property type="match status" value="1"/>
</dbReference>
<dbReference type="Pfam" id="PF00443">
    <property type="entry name" value="UCH"/>
    <property type="match status" value="1"/>
</dbReference>
<organism evidence="2 3">
    <name type="scientific">Saprolegnia diclina (strain VS20)</name>
    <dbReference type="NCBI Taxonomy" id="1156394"/>
    <lineage>
        <taxon>Eukaryota</taxon>
        <taxon>Sar</taxon>
        <taxon>Stramenopiles</taxon>
        <taxon>Oomycota</taxon>
        <taxon>Saprolegniomycetes</taxon>
        <taxon>Saprolegniales</taxon>
        <taxon>Saprolegniaceae</taxon>
        <taxon>Saprolegnia</taxon>
    </lineage>
</organism>
<evidence type="ECO:0000313" key="3">
    <source>
        <dbReference type="Proteomes" id="UP000030762"/>
    </source>
</evidence>
<dbReference type="SUPFAM" id="SSF54001">
    <property type="entry name" value="Cysteine proteinases"/>
    <property type="match status" value="1"/>
</dbReference>
<dbReference type="InterPro" id="IPR028889">
    <property type="entry name" value="USP"/>
</dbReference>
<dbReference type="Proteomes" id="UP000030762">
    <property type="component" value="Unassembled WGS sequence"/>
</dbReference>
<dbReference type="InterPro" id="IPR050185">
    <property type="entry name" value="Ub_carboxyl-term_hydrolase"/>
</dbReference>
<dbReference type="InterPro" id="IPR018200">
    <property type="entry name" value="USP_CS"/>
</dbReference>
<dbReference type="PROSITE" id="PS50235">
    <property type="entry name" value="USP_3"/>
    <property type="match status" value="1"/>
</dbReference>
<proteinExistence type="predicted"/>
<dbReference type="InParanoid" id="T0QZX7"/>
<sequence>MCKHVARWASEASSRRCGLRGSARLNLYAASPQATWRLIDETSVCLADGCDFVGPLGAMHAASFSQHAFLHQHPIGWLIDAQVLFCFECVDVVYDDQPTSRQKHKRRRGEREAATDRLPRGMVNMGHTCYMNVILQAMCHLPRLQLGRAPRCRDDLCLPCRFHDVMRADEASPLAPSALLYAVWQHAPRLAGCKQHDAHEFLLSLLDGLHISDPSRTPSSCFSTVHAALEGVLRSDVVCNICSHQSTAREPMTDVSIALGLSSLEALFARYVRPEPVVVDCGACGTSRHCTKTLSFQKLPLVLVIHFKRFAAQRKITTPVTFPLCGLNMGPFVAPSSTPTPTVYDLVAVVTHHGTSVHGGHYTSFVCSETWFACDDASVTAASEGDVLASQAYVWHNGLGFDASY</sequence>
<dbReference type="eggNOG" id="KOG1867">
    <property type="taxonomic scope" value="Eukaryota"/>
</dbReference>
<dbReference type="PROSITE" id="PS00973">
    <property type="entry name" value="USP_2"/>
    <property type="match status" value="1"/>
</dbReference>
<dbReference type="InterPro" id="IPR001394">
    <property type="entry name" value="Peptidase_C19_UCH"/>
</dbReference>
<evidence type="ECO:0000313" key="2">
    <source>
        <dbReference type="EMBL" id="EQC39605.1"/>
    </source>
</evidence>
<feature type="domain" description="USP" evidence="1">
    <location>
        <begin position="120"/>
        <end position="400"/>
    </location>
</feature>
<dbReference type="Gene3D" id="3.90.70.10">
    <property type="entry name" value="Cysteine proteinases"/>
    <property type="match status" value="1"/>
</dbReference>
<dbReference type="RefSeq" id="XP_008606877.1">
    <property type="nucleotide sequence ID" value="XM_008608655.1"/>
</dbReference>
<dbReference type="OrthoDB" id="47475at2759"/>
<dbReference type="GO" id="GO:0016579">
    <property type="term" value="P:protein deubiquitination"/>
    <property type="evidence" value="ECO:0007669"/>
    <property type="project" value="InterPro"/>
</dbReference>
<protein>
    <recommendedName>
        <fullName evidence="1">USP domain-containing protein</fullName>
    </recommendedName>
</protein>
<dbReference type="Gene3D" id="3.30.40.10">
    <property type="entry name" value="Zinc/RING finger domain, C3HC4 (zinc finger)"/>
    <property type="match status" value="1"/>
</dbReference>
<evidence type="ECO:0000259" key="1">
    <source>
        <dbReference type="PROSITE" id="PS50235"/>
    </source>
</evidence>
<reference evidence="2 3" key="1">
    <citation type="submission" date="2012-04" db="EMBL/GenBank/DDBJ databases">
        <title>The Genome Sequence of Saprolegnia declina VS20.</title>
        <authorList>
            <consortium name="The Broad Institute Genome Sequencing Platform"/>
            <person name="Russ C."/>
            <person name="Nusbaum C."/>
            <person name="Tyler B."/>
            <person name="van West P."/>
            <person name="Dieguez-Uribeondo J."/>
            <person name="de Bruijn I."/>
            <person name="Tripathy S."/>
            <person name="Jiang R."/>
            <person name="Young S.K."/>
            <person name="Zeng Q."/>
            <person name="Gargeya S."/>
            <person name="Fitzgerald M."/>
            <person name="Haas B."/>
            <person name="Abouelleil A."/>
            <person name="Alvarado L."/>
            <person name="Arachchi H.M."/>
            <person name="Berlin A."/>
            <person name="Chapman S.B."/>
            <person name="Goldberg J."/>
            <person name="Griggs A."/>
            <person name="Gujja S."/>
            <person name="Hansen M."/>
            <person name="Howarth C."/>
            <person name="Imamovic A."/>
            <person name="Larimer J."/>
            <person name="McCowen C."/>
            <person name="Montmayeur A."/>
            <person name="Murphy C."/>
            <person name="Neiman D."/>
            <person name="Pearson M."/>
            <person name="Priest M."/>
            <person name="Roberts A."/>
            <person name="Saif S."/>
            <person name="Shea T."/>
            <person name="Sisk P."/>
            <person name="Sykes S."/>
            <person name="Wortman J."/>
            <person name="Nusbaum C."/>
            <person name="Birren B."/>
        </authorList>
    </citation>
    <scope>NUCLEOTIDE SEQUENCE [LARGE SCALE GENOMIC DNA]</scope>
    <source>
        <strain evidence="2 3">VS20</strain>
    </source>
</reference>
<name>T0QZX7_SAPDV</name>